<dbReference type="PRINTS" id="PR00237">
    <property type="entry name" value="GPCRRHODOPSN"/>
</dbReference>
<sequence>MNPPATSESVGLQIEVGRGGVRLISVYCPLRYVTIVTPLRAKIAIFIIWIYNILFGVVPFLVPGGEGDQWVCDGDHGGDNDIATVLLVIAIFIPVYFICMLFLYAILLRRVMQHIRNHSQLTSQNNDNSDARSRARGLVTMTIVVGAFGICWLPTSFQFFFEIYFTYSAVVLIIVQTVCEYIAFVNSLVNPIIYARRNKDFHSGMMDAMRCLTRSKKVRRQSGALNKNKEISTLMVDMGTNGTTVSKVSHISSPMMT</sequence>
<dbReference type="STRING" id="307972.A0A2G8KKD7"/>
<dbReference type="GO" id="GO:0004930">
    <property type="term" value="F:G protein-coupled receptor activity"/>
    <property type="evidence" value="ECO:0007669"/>
    <property type="project" value="UniProtKB-KW"/>
</dbReference>
<dbReference type="CDD" id="cd00637">
    <property type="entry name" value="7tm_classA_rhodopsin-like"/>
    <property type="match status" value="1"/>
</dbReference>
<evidence type="ECO:0000256" key="7">
    <source>
        <dbReference type="ARBA" id="ARBA00023170"/>
    </source>
</evidence>
<dbReference type="EMBL" id="MRZV01000522">
    <property type="protein sequence ID" value="PIK48435.1"/>
    <property type="molecule type" value="Genomic_DNA"/>
</dbReference>
<keyword evidence="7" id="KW-0675">Receptor</keyword>
<evidence type="ECO:0000256" key="1">
    <source>
        <dbReference type="ARBA" id="ARBA00004651"/>
    </source>
</evidence>
<dbReference type="Proteomes" id="UP000230750">
    <property type="component" value="Unassembled WGS sequence"/>
</dbReference>
<protein>
    <recommendedName>
        <fullName evidence="10">G-protein coupled receptors family 1 profile domain-containing protein</fullName>
    </recommendedName>
</protein>
<accession>A0A2G8KKD7</accession>
<evidence type="ECO:0000256" key="5">
    <source>
        <dbReference type="ARBA" id="ARBA00023040"/>
    </source>
</evidence>
<evidence type="ECO:0000256" key="8">
    <source>
        <dbReference type="ARBA" id="ARBA00023224"/>
    </source>
</evidence>
<evidence type="ECO:0000313" key="11">
    <source>
        <dbReference type="EMBL" id="PIK48435.1"/>
    </source>
</evidence>
<comment type="caution">
    <text evidence="11">The sequence shown here is derived from an EMBL/GenBank/DDBJ whole genome shotgun (WGS) entry which is preliminary data.</text>
</comment>
<dbReference type="PROSITE" id="PS50262">
    <property type="entry name" value="G_PROTEIN_RECEP_F1_2"/>
    <property type="match status" value="1"/>
</dbReference>
<evidence type="ECO:0000256" key="9">
    <source>
        <dbReference type="SAM" id="Phobius"/>
    </source>
</evidence>
<dbReference type="OrthoDB" id="5975505at2759"/>
<dbReference type="PANTHER" id="PTHR24249">
    <property type="entry name" value="HISTAMINE RECEPTOR-RELATED G-PROTEIN COUPLED RECEPTOR"/>
    <property type="match status" value="1"/>
</dbReference>
<evidence type="ECO:0000256" key="3">
    <source>
        <dbReference type="ARBA" id="ARBA00022692"/>
    </source>
</evidence>
<proteinExistence type="predicted"/>
<feature type="transmembrane region" description="Helical" evidence="9">
    <location>
        <begin position="138"/>
        <end position="161"/>
    </location>
</feature>
<name>A0A2G8KKD7_STIJA</name>
<dbReference type="Gene3D" id="1.20.1070.10">
    <property type="entry name" value="Rhodopsin 7-helix transmembrane proteins"/>
    <property type="match status" value="1"/>
</dbReference>
<comment type="subcellular location">
    <subcellularLocation>
        <location evidence="1">Cell membrane</location>
        <topology evidence="1">Multi-pass membrane protein</topology>
    </subcellularLocation>
</comment>
<dbReference type="InterPro" id="IPR000276">
    <property type="entry name" value="GPCR_Rhodpsn"/>
</dbReference>
<keyword evidence="5" id="KW-0297">G-protein coupled receptor</keyword>
<feature type="transmembrane region" description="Helical" evidence="9">
    <location>
        <begin position="167"/>
        <end position="189"/>
    </location>
</feature>
<keyword evidence="12" id="KW-1185">Reference proteome</keyword>
<feature type="domain" description="G-protein coupled receptors family 1 profile" evidence="10">
    <location>
        <begin position="22"/>
        <end position="194"/>
    </location>
</feature>
<keyword evidence="6 9" id="KW-0472">Membrane</keyword>
<evidence type="ECO:0000256" key="4">
    <source>
        <dbReference type="ARBA" id="ARBA00022989"/>
    </source>
</evidence>
<keyword evidence="3 9" id="KW-0812">Transmembrane</keyword>
<keyword evidence="8" id="KW-0807">Transducer</keyword>
<evidence type="ECO:0000256" key="2">
    <source>
        <dbReference type="ARBA" id="ARBA00022475"/>
    </source>
</evidence>
<evidence type="ECO:0000259" key="10">
    <source>
        <dbReference type="PROSITE" id="PS50262"/>
    </source>
</evidence>
<dbReference type="InterPro" id="IPR017452">
    <property type="entry name" value="GPCR_Rhodpsn_7TM"/>
</dbReference>
<feature type="transmembrane region" description="Helical" evidence="9">
    <location>
        <begin position="43"/>
        <end position="62"/>
    </location>
</feature>
<dbReference type="GO" id="GO:0005886">
    <property type="term" value="C:plasma membrane"/>
    <property type="evidence" value="ECO:0007669"/>
    <property type="project" value="UniProtKB-SubCell"/>
</dbReference>
<dbReference type="SUPFAM" id="SSF81321">
    <property type="entry name" value="Family A G protein-coupled receptor-like"/>
    <property type="match status" value="1"/>
</dbReference>
<evidence type="ECO:0000256" key="6">
    <source>
        <dbReference type="ARBA" id="ARBA00023136"/>
    </source>
</evidence>
<feature type="transmembrane region" description="Helical" evidence="9">
    <location>
        <begin position="82"/>
        <end position="107"/>
    </location>
</feature>
<keyword evidence="2" id="KW-1003">Cell membrane</keyword>
<dbReference type="PANTHER" id="PTHR24249:SF372">
    <property type="entry name" value="G-PROTEIN COUPLED RECEPTORS FAMILY 1 PROFILE DOMAIN-CONTAINING PROTEIN"/>
    <property type="match status" value="1"/>
</dbReference>
<organism evidence="11 12">
    <name type="scientific">Stichopus japonicus</name>
    <name type="common">Sea cucumber</name>
    <dbReference type="NCBI Taxonomy" id="307972"/>
    <lineage>
        <taxon>Eukaryota</taxon>
        <taxon>Metazoa</taxon>
        <taxon>Echinodermata</taxon>
        <taxon>Eleutherozoa</taxon>
        <taxon>Echinozoa</taxon>
        <taxon>Holothuroidea</taxon>
        <taxon>Aspidochirotacea</taxon>
        <taxon>Aspidochirotida</taxon>
        <taxon>Stichopodidae</taxon>
        <taxon>Apostichopus</taxon>
    </lineage>
</organism>
<keyword evidence="4 9" id="KW-1133">Transmembrane helix</keyword>
<dbReference type="InterPro" id="IPR050569">
    <property type="entry name" value="TAAR"/>
</dbReference>
<dbReference type="Pfam" id="PF00001">
    <property type="entry name" value="7tm_1"/>
    <property type="match status" value="1"/>
</dbReference>
<evidence type="ECO:0000313" key="12">
    <source>
        <dbReference type="Proteomes" id="UP000230750"/>
    </source>
</evidence>
<dbReference type="AlphaFoldDB" id="A0A2G8KKD7"/>
<reference evidence="11 12" key="1">
    <citation type="journal article" date="2017" name="PLoS Biol.">
        <title>The sea cucumber genome provides insights into morphological evolution and visceral regeneration.</title>
        <authorList>
            <person name="Zhang X."/>
            <person name="Sun L."/>
            <person name="Yuan J."/>
            <person name="Sun Y."/>
            <person name="Gao Y."/>
            <person name="Zhang L."/>
            <person name="Li S."/>
            <person name="Dai H."/>
            <person name="Hamel J.F."/>
            <person name="Liu C."/>
            <person name="Yu Y."/>
            <person name="Liu S."/>
            <person name="Lin W."/>
            <person name="Guo K."/>
            <person name="Jin S."/>
            <person name="Xu P."/>
            <person name="Storey K.B."/>
            <person name="Huan P."/>
            <person name="Zhang T."/>
            <person name="Zhou Y."/>
            <person name="Zhang J."/>
            <person name="Lin C."/>
            <person name="Li X."/>
            <person name="Xing L."/>
            <person name="Huo D."/>
            <person name="Sun M."/>
            <person name="Wang L."/>
            <person name="Mercier A."/>
            <person name="Li F."/>
            <person name="Yang H."/>
            <person name="Xiang J."/>
        </authorList>
    </citation>
    <scope>NUCLEOTIDE SEQUENCE [LARGE SCALE GENOMIC DNA]</scope>
    <source>
        <strain evidence="11">Shaxun</strain>
        <tissue evidence="11">Muscle</tissue>
    </source>
</reference>
<gene>
    <name evidence="11" type="ORF">BSL78_14683</name>
</gene>